<dbReference type="InterPro" id="IPR008974">
    <property type="entry name" value="TRAF-like"/>
</dbReference>
<dbReference type="EMBL" id="PQIB02000006">
    <property type="protein sequence ID" value="RLN11514.1"/>
    <property type="molecule type" value="Genomic_DNA"/>
</dbReference>
<dbReference type="InterPro" id="IPR011333">
    <property type="entry name" value="SKP1/BTB/POZ_sf"/>
</dbReference>
<evidence type="ECO:0000313" key="7">
    <source>
        <dbReference type="Proteomes" id="UP000275267"/>
    </source>
</evidence>
<dbReference type="InterPro" id="IPR002083">
    <property type="entry name" value="MATH/TRAF_dom"/>
</dbReference>
<dbReference type="STRING" id="4540.A0A3L6RX10"/>
<feature type="domain" description="BTB" evidence="4">
    <location>
        <begin position="206"/>
        <end position="273"/>
    </location>
</feature>
<protein>
    <recommendedName>
        <fullName evidence="8">BTB/POZ and MATH domain-containing protein 2-like</fullName>
    </recommendedName>
</protein>
<evidence type="ECO:0000259" key="4">
    <source>
        <dbReference type="PROSITE" id="PS50097"/>
    </source>
</evidence>
<evidence type="ECO:0000259" key="5">
    <source>
        <dbReference type="PROSITE" id="PS50144"/>
    </source>
</evidence>
<dbReference type="Gene3D" id="2.60.210.10">
    <property type="entry name" value="Apoptosis, Tumor Necrosis Factor Receptor Associated Protein 2, Chain A"/>
    <property type="match status" value="1"/>
</dbReference>
<evidence type="ECO:0008006" key="8">
    <source>
        <dbReference type="Google" id="ProtNLM"/>
    </source>
</evidence>
<dbReference type="Pfam" id="PF24570">
    <property type="entry name" value="BACK_BPM_SPOP"/>
    <property type="match status" value="1"/>
</dbReference>
<dbReference type="AlphaFoldDB" id="A0A3L6RX10"/>
<dbReference type="PANTHER" id="PTHR26379:SF477">
    <property type="entry name" value="OS08G0129000 PROTEIN"/>
    <property type="match status" value="1"/>
</dbReference>
<gene>
    <name evidence="6" type="ORF">C2845_PM09G02580</name>
</gene>
<dbReference type="Pfam" id="PF00651">
    <property type="entry name" value="BTB"/>
    <property type="match status" value="1"/>
</dbReference>
<dbReference type="InterPro" id="IPR000210">
    <property type="entry name" value="BTB/POZ_dom"/>
</dbReference>
<dbReference type="Gene3D" id="3.30.710.10">
    <property type="entry name" value="Potassium Channel Kv1.1, Chain A"/>
    <property type="match status" value="1"/>
</dbReference>
<dbReference type="GO" id="GO:0016567">
    <property type="term" value="P:protein ubiquitination"/>
    <property type="evidence" value="ECO:0007669"/>
    <property type="project" value="InterPro"/>
</dbReference>
<accession>A0A3L6RX10</accession>
<dbReference type="Gene3D" id="1.25.40.420">
    <property type="match status" value="1"/>
</dbReference>
<feature type="region of interest" description="Disordered" evidence="3">
    <location>
        <begin position="173"/>
        <end position="194"/>
    </location>
</feature>
<feature type="domain" description="MATH" evidence="5">
    <location>
        <begin position="22"/>
        <end position="163"/>
    </location>
</feature>
<dbReference type="PROSITE" id="PS50097">
    <property type="entry name" value="BTB"/>
    <property type="match status" value="1"/>
</dbReference>
<reference evidence="7" key="1">
    <citation type="journal article" date="2019" name="Nat. Commun.">
        <title>The genome of broomcorn millet.</title>
        <authorList>
            <person name="Zou C."/>
            <person name="Miki D."/>
            <person name="Li D."/>
            <person name="Tang Q."/>
            <person name="Xiao L."/>
            <person name="Rajput S."/>
            <person name="Deng P."/>
            <person name="Jia W."/>
            <person name="Huang R."/>
            <person name="Zhang M."/>
            <person name="Sun Y."/>
            <person name="Hu J."/>
            <person name="Fu X."/>
            <person name="Schnable P.S."/>
            <person name="Li F."/>
            <person name="Zhang H."/>
            <person name="Feng B."/>
            <person name="Zhu X."/>
            <person name="Liu R."/>
            <person name="Schnable J.C."/>
            <person name="Zhu J.-K."/>
            <person name="Zhang H."/>
        </authorList>
    </citation>
    <scope>NUCLEOTIDE SEQUENCE [LARGE SCALE GENOMIC DNA]</scope>
</reference>
<dbReference type="PANTHER" id="PTHR26379">
    <property type="entry name" value="BTB/POZ AND MATH DOMAIN-CONTAINING PROTEIN 1"/>
    <property type="match status" value="1"/>
</dbReference>
<dbReference type="InterPro" id="IPR045005">
    <property type="entry name" value="BPM1-6"/>
</dbReference>
<comment type="caution">
    <text evidence="6">The sequence shown here is derived from an EMBL/GenBank/DDBJ whole genome shotgun (WGS) entry which is preliminary data.</text>
</comment>
<organism evidence="6 7">
    <name type="scientific">Panicum miliaceum</name>
    <name type="common">Proso millet</name>
    <name type="synonym">Broomcorn millet</name>
    <dbReference type="NCBI Taxonomy" id="4540"/>
    <lineage>
        <taxon>Eukaryota</taxon>
        <taxon>Viridiplantae</taxon>
        <taxon>Streptophyta</taxon>
        <taxon>Embryophyta</taxon>
        <taxon>Tracheophyta</taxon>
        <taxon>Spermatophyta</taxon>
        <taxon>Magnoliopsida</taxon>
        <taxon>Liliopsida</taxon>
        <taxon>Poales</taxon>
        <taxon>Poaceae</taxon>
        <taxon>PACMAD clade</taxon>
        <taxon>Panicoideae</taxon>
        <taxon>Panicodae</taxon>
        <taxon>Paniceae</taxon>
        <taxon>Panicinae</taxon>
        <taxon>Panicum</taxon>
        <taxon>Panicum sect. Panicum</taxon>
    </lineage>
</organism>
<dbReference type="CDD" id="cd00121">
    <property type="entry name" value="MATH"/>
    <property type="match status" value="1"/>
</dbReference>
<evidence type="ECO:0000256" key="1">
    <source>
        <dbReference type="ARBA" id="ARBA00004906"/>
    </source>
</evidence>
<dbReference type="PROSITE" id="PS50144">
    <property type="entry name" value="MATH"/>
    <property type="match status" value="1"/>
</dbReference>
<comment type="pathway">
    <text evidence="1">Protein modification; protein ubiquitination.</text>
</comment>
<dbReference type="OrthoDB" id="6359816at2759"/>
<dbReference type="SMART" id="SM00225">
    <property type="entry name" value="BTB"/>
    <property type="match status" value="1"/>
</dbReference>
<evidence type="ECO:0000256" key="2">
    <source>
        <dbReference type="ARBA" id="ARBA00010846"/>
    </source>
</evidence>
<dbReference type="SUPFAM" id="SSF49599">
    <property type="entry name" value="TRAF domain-like"/>
    <property type="match status" value="1"/>
</dbReference>
<comment type="similarity">
    <text evidence="2">Belongs to the Tdpoz family.</text>
</comment>
<name>A0A3L6RX10_PANMI</name>
<sequence length="383" mass="42567">MASASKRPRARTASTCSLETARGTHAFKIRDYSLHRALAAGLTAGSRFVQSATFTVGGHDWRVRCYPDGAWRDKHTDHVAAYLVLESENAEASAHFALRLVDQTTGQSVLRYDAAPPRAFSTKAGGGKVSTWGTWSFIKKSELEPEAASRYMRDDSIVIECDVTVVTNKKRRVEEDDEAAARDLEAAPPSDLSSNHRTLLEEKTGADVIFEVGDEAFPAHNLVLAMRSPVFLAELYGPMEEKTSQRITIEDMHPDVFRALLHFIYTDSMPDAMEDFEDEDDDDAGGREMTKHLLVAADRYAMGRLKRICEGILCRSLDVENVATTLALADQHHRSNLRNACVEFIASSSKIDDVVASQEHAHLKRSCPVVLVDMLENVTRRLQ</sequence>
<evidence type="ECO:0000313" key="6">
    <source>
        <dbReference type="EMBL" id="RLN11514.1"/>
    </source>
</evidence>
<proteinExistence type="inferred from homology"/>
<evidence type="ECO:0000256" key="3">
    <source>
        <dbReference type="SAM" id="MobiDB-lite"/>
    </source>
</evidence>
<dbReference type="Proteomes" id="UP000275267">
    <property type="component" value="Unassembled WGS sequence"/>
</dbReference>
<dbReference type="InterPro" id="IPR056423">
    <property type="entry name" value="BACK_BPM_SPOP"/>
</dbReference>
<dbReference type="Pfam" id="PF22486">
    <property type="entry name" value="MATH_2"/>
    <property type="match status" value="1"/>
</dbReference>
<keyword evidence="7" id="KW-1185">Reference proteome</keyword>
<dbReference type="SUPFAM" id="SSF54695">
    <property type="entry name" value="POZ domain"/>
    <property type="match status" value="1"/>
</dbReference>